<gene>
    <name evidence="1" type="ORF">MCOR_9228</name>
</gene>
<evidence type="ECO:0000313" key="2">
    <source>
        <dbReference type="Proteomes" id="UP000507470"/>
    </source>
</evidence>
<sequence length="336" mass="39526">MGTWKTTCVANRFYKWDDKGDLISTPSRQPEYFIVYRHQYVNLSSPDLHRVIIRTGTSPEKMMNTVFVQYYFEDEEHAVLVQPNGSRNHDNKPYKRTQETVKNTIRELNMNKRPKDVFHTILKRTGGIENLTSGSQKPRDMQQVYNLKRKESNDEILETIDLRATEEIKFIRHIEMVPEFSVFLATDNQLHEIEKYCTNNANFSILGVDTTFNIGNFYVTLTFYRNLMLEHKTKKHEPVMIGPVLIHQQRTYDSFYMLPSFMIRTKPTLNKILVYGTDEELNLKTSFSSCLPFAHHLLCDIHMKDNIISKLTSLNIKGAVRQLYVDEIFGNRYKKF</sequence>
<organism evidence="1 2">
    <name type="scientific">Mytilus coruscus</name>
    <name type="common">Sea mussel</name>
    <dbReference type="NCBI Taxonomy" id="42192"/>
    <lineage>
        <taxon>Eukaryota</taxon>
        <taxon>Metazoa</taxon>
        <taxon>Spiralia</taxon>
        <taxon>Lophotrochozoa</taxon>
        <taxon>Mollusca</taxon>
        <taxon>Bivalvia</taxon>
        <taxon>Autobranchia</taxon>
        <taxon>Pteriomorphia</taxon>
        <taxon>Mytilida</taxon>
        <taxon>Mytiloidea</taxon>
        <taxon>Mytilidae</taxon>
        <taxon>Mytilinae</taxon>
        <taxon>Mytilus</taxon>
    </lineage>
</organism>
<dbReference type="EMBL" id="CACVKT020001687">
    <property type="protein sequence ID" value="CAC5370339.1"/>
    <property type="molecule type" value="Genomic_DNA"/>
</dbReference>
<proteinExistence type="predicted"/>
<accession>A0A6J8AMT9</accession>
<evidence type="ECO:0008006" key="3">
    <source>
        <dbReference type="Google" id="ProtNLM"/>
    </source>
</evidence>
<dbReference type="Proteomes" id="UP000507470">
    <property type="component" value="Unassembled WGS sequence"/>
</dbReference>
<dbReference type="AlphaFoldDB" id="A0A6J8AMT9"/>
<name>A0A6J8AMT9_MYTCO</name>
<protein>
    <recommendedName>
        <fullName evidence="3">MULE transposase domain-containing protein</fullName>
    </recommendedName>
</protein>
<keyword evidence="2" id="KW-1185">Reference proteome</keyword>
<evidence type="ECO:0000313" key="1">
    <source>
        <dbReference type="EMBL" id="CAC5370339.1"/>
    </source>
</evidence>
<dbReference type="OrthoDB" id="6077520at2759"/>
<reference evidence="1 2" key="1">
    <citation type="submission" date="2020-06" db="EMBL/GenBank/DDBJ databases">
        <authorList>
            <person name="Li R."/>
            <person name="Bekaert M."/>
        </authorList>
    </citation>
    <scope>NUCLEOTIDE SEQUENCE [LARGE SCALE GENOMIC DNA]</scope>
    <source>
        <strain evidence="2">wild</strain>
    </source>
</reference>